<keyword evidence="2" id="KW-1185">Reference proteome</keyword>
<reference evidence="1" key="1">
    <citation type="submission" date="2019-05" db="EMBL/GenBank/DDBJ databases">
        <title>Revised genome assembly of Burkholderiaceae (previously Ralstonia) sp. PBA.</title>
        <authorList>
            <person name="Gan H.M."/>
        </authorList>
    </citation>
    <scope>NUCLEOTIDE SEQUENCE</scope>
    <source>
        <strain evidence="1">PBA</strain>
    </source>
</reference>
<dbReference type="EMBL" id="AKCV02000025">
    <property type="protein sequence ID" value="TMS57090.1"/>
    <property type="molecule type" value="Genomic_DNA"/>
</dbReference>
<evidence type="ECO:0000313" key="1">
    <source>
        <dbReference type="EMBL" id="TMS57090.1"/>
    </source>
</evidence>
<proteinExistence type="predicted"/>
<accession>A0ACD3SLQ9</accession>
<organism evidence="1 2">
    <name type="scientific">Imbroritus primus</name>
    <dbReference type="NCBI Taxonomy" id="3058603"/>
    <lineage>
        <taxon>Bacteria</taxon>
        <taxon>Pseudomonadati</taxon>
        <taxon>Pseudomonadota</taxon>
        <taxon>Betaproteobacteria</taxon>
        <taxon>Burkholderiales</taxon>
        <taxon>Burkholderiaceae</taxon>
        <taxon>Imbroritus</taxon>
    </lineage>
</organism>
<name>A0ACD3SLQ9_9BURK</name>
<gene>
    <name evidence="1" type="ORF">MW7_014100</name>
</gene>
<sequence>MAFLVPKHPLTPATTLAARIDPGAKVVRAAELAAWHDAHAMLEAARAQADGIVADARRVYEEEALRGYREGREQASRELSAQLADVAARTASYYAGAAPQIAELVMTAVRQVIGELGEKRRVTAAVRQCLASGRGQKLLTLRVNDGRAALVREQVRSLMKEFPGIDTLDVIEDKSIPCDTCTLESGIGVVEGSVAGQIEAIAQAFRQALGGRP</sequence>
<protein>
    <submittedName>
        <fullName evidence="1">HrpE/YscL family type III secretion apparatus protein</fullName>
    </submittedName>
</protein>
<dbReference type="Proteomes" id="UP000004277">
    <property type="component" value="Unassembled WGS sequence"/>
</dbReference>
<comment type="caution">
    <text evidence="1">The sequence shown here is derived from an EMBL/GenBank/DDBJ whole genome shotgun (WGS) entry which is preliminary data.</text>
</comment>
<evidence type="ECO:0000313" key="2">
    <source>
        <dbReference type="Proteomes" id="UP000004277"/>
    </source>
</evidence>